<dbReference type="NCBIfam" id="NF007985">
    <property type="entry name" value="PRK10713.1"/>
    <property type="match status" value="1"/>
</dbReference>
<dbReference type="CDD" id="cd00207">
    <property type="entry name" value="fer2"/>
    <property type="match status" value="1"/>
</dbReference>
<proteinExistence type="predicted"/>
<dbReference type="InterPro" id="IPR052353">
    <property type="entry name" value="Benzoxazolinone_Detox_Enz"/>
</dbReference>
<dbReference type="PANTHER" id="PTHR30212:SF2">
    <property type="entry name" value="PROTEIN YIIM"/>
    <property type="match status" value="1"/>
</dbReference>
<dbReference type="InterPro" id="IPR036010">
    <property type="entry name" value="2Fe-2S_ferredoxin-like_sf"/>
</dbReference>
<keyword evidence="3" id="KW-1185">Reference proteome</keyword>
<dbReference type="InterPro" id="IPR006058">
    <property type="entry name" value="2Fe2S_fd_BS"/>
</dbReference>
<accession>A0A845SWJ8</accession>
<dbReference type="GO" id="GO:0051537">
    <property type="term" value="F:2 iron, 2 sulfur cluster binding"/>
    <property type="evidence" value="ECO:0007669"/>
    <property type="project" value="InterPro"/>
</dbReference>
<evidence type="ECO:0000313" key="2">
    <source>
        <dbReference type="EMBL" id="NDL65265.1"/>
    </source>
</evidence>
<dbReference type="Gene3D" id="3.10.20.30">
    <property type="match status" value="1"/>
</dbReference>
<name>A0A845SWJ8_9GAMM</name>
<dbReference type="PROSITE" id="PS51085">
    <property type="entry name" value="2FE2S_FER_2"/>
    <property type="match status" value="1"/>
</dbReference>
<dbReference type="RefSeq" id="WP_162367970.1">
    <property type="nucleotide sequence ID" value="NZ_WUBS01000017.1"/>
</dbReference>
<reference evidence="2 3" key="2">
    <citation type="submission" date="2020-02" db="EMBL/GenBank/DDBJ databases">
        <title>The new genus of Enterobacteriales.</title>
        <authorList>
            <person name="Kim I.S."/>
        </authorList>
    </citation>
    <scope>NUCLEOTIDE SEQUENCE [LARGE SCALE GENOMIC DNA]</scope>
    <source>
        <strain evidence="2 3">SAP-6</strain>
    </source>
</reference>
<evidence type="ECO:0000259" key="1">
    <source>
        <dbReference type="PROSITE" id="PS51085"/>
    </source>
</evidence>
<feature type="domain" description="2Fe-2S ferredoxin-type" evidence="1">
    <location>
        <begin position="4"/>
        <end position="86"/>
    </location>
</feature>
<reference evidence="2 3" key="1">
    <citation type="submission" date="2019-12" db="EMBL/GenBank/DDBJ databases">
        <authorList>
            <person name="Lee S.D."/>
        </authorList>
    </citation>
    <scope>NUCLEOTIDE SEQUENCE [LARGE SCALE GENOMIC DNA]</scope>
    <source>
        <strain evidence="2 3">SAP-6</strain>
    </source>
</reference>
<dbReference type="EMBL" id="WUBS01000017">
    <property type="protein sequence ID" value="NDL65265.1"/>
    <property type="molecule type" value="Genomic_DNA"/>
</dbReference>
<protein>
    <submittedName>
        <fullName evidence="2">2Fe-2S ferredoxin-like protein</fullName>
    </submittedName>
</protein>
<dbReference type="PROSITE" id="PS00197">
    <property type="entry name" value="2FE2S_FER_1"/>
    <property type="match status" value="1"/>
</dbReference>
<dbReference type="InterPro" id="IPR012675">
    <property type="entry name" value="Beta-grasp_dom_sf"/>
</dbReference>
<dbReference type="Proteomes" id="UP000461443">
    <property type="component" value="Unassembled WGS sequence"/>
</dbReference>
<evidence type="ECO:0000313" key="3">
    <source>
        <dbReference type="Proteomes" id="UP000461443"/>
    </source>
</evidence>
<comment type="caution">
    <text evidence="2">The sequence shown here is derived from an EMBL/GenBank/DDBJ whole genome shotgun (WGS) entry which is preliminary data.</text>
</comment>
<gene>
    <name evidence="2" type="ORF">GRH90_21265</name>
</gene>
<dbReference type="AlphaFoldDB" id="A0A845SWJ8"/>
<sequence length="86" mass="9374">MSLPIISLRLNGARLACDGAHRSLLDALEAHQVAVEFQCRSGYCGACRLRLLRGQVKYQQAPLALIQPGEILPCCCLPVADIELEL</sequence>
<dbReference type="SUPFAM" id="SSF54292">
    <property type="entry name" value="2Fe-2S ferredoxin-like"/>
    <property type="match status" value="1"/>
</dbReference>
<dbReference type="InterPro" id="IPR001041">
    <property type="entry name" value="2Fe-2S_ferredoxin-type"/>
</dbReference>
<dbReference type="Pfam" id="PF00111">
    <property type="entry name" value="Fer2"/>
    <property type="match status" value="1"/>
</dbReference>
<dbReference type="PANTHER" id="PTHR30212">
    <property type="entry name" value="PROTEIN YIIM"/>
    <property type="match status" value="1"/>
</dbReference>
<organism evidence="2 3">
    <name type="scientific">Acerihabitans arboris</name>
    <dbReference type="NCBI Taxonomy" id="2691583"/>
    <lineage>
        <taxon>Bacteria</taxon>
        <taxon>Pseudomonadati</taxon>
        <taxon>Pseudomonadota</taxon>
        <taxon>Gammaproteobacteria</taxon>
        <taxon>Enterobacterales</taxon>
        <taxon>Pectobacteriaceae</taxon>
        <taxon>Acerihabitans</taxon>
    </lineage>
</organism>